<keyword evidence="1" id="KW-0175">Coiled coil</keyword>
<dbReference type="EMBL" id="FNJK01000004">
    <property type="protein sequence ID" value="SDP03749.1"/>
    <property type="molecule type" value="Genomic_DNA"/>
</dbReference>
<sequence length="89" mass="10189">MGKEKFRKLKRIELYEIMLAQSKEIDRLRDELSKANEKLTDQEIKLTQAGSIAEASLSLTKVFEESQKAADLYLKNVKKMNGEVINENG</sequence>
<dbReference type="Proteomes" id="UP000183816">
    <property type="component" value="Unassembled WGS sequence"/>
</dbReference>
<gene>
    <name evidence="2" type="ORF">SAMN05216347_104128</name>
</gene>
<dbReference type="AlphaFoldDB" id="A0A1H0PGE0"/>
<name>A0A1H0PGE0_STREI</name>
<organism evidence="2 3">
    <name type="scientific">Streptococcus equinus</name>
    <name type="common">Streptococcus bovis</name>
    <dbReference type="NCBI Taxonomy" id="1335"/>
    <lineage>
        <taxon>Bacteria</taxon>
        <taxon>Bacillati</taxon>
        <taxon>Bacillota</taxon>
        <taxon>Bacilli</taxon>
        <taxon>Lactobacillales</taxon>
        <taxon>Streptococcaceae</taxon>
        <taxon>Streptococcus</taxon>
    </lineage>
</organism>
<feature type="coiled-coil region" evidence="1">
    <location>
        <begin position="18"/>
        <end position="45"/>
    </location>
</feature>
<dbReference type="RefSeq" id="WP_419177414.1">
    <property type="nucleotide sequence ID" value="NZ_FNJK01000004.1"/>
</dbReference>
<proteinExistence type="predicted"/>
<evidence type="ECO:0008006" key="4">
    <source>
        <dbReference type="Google" id="ProtNLM"/>
    </source>
</evidence>
<evidence type="ECO:0000313" key="2">
    <source>
        <dbReference type="EMBL" id="SDP03749.1"/>
    </source>
</evidence>
<accession>A0A1H0PGE0</accession>
<evidence type="ECO:0000313" key="3">
    <source>
        <dbReference type="Proteomes" id="UP000183816"/>
    </source>
</evidence>
<protein>
    <recommendedName>
        <fullName evidence="4">DNA repair protein</fullName>
    </recommendedName>
</protein>
<evidence type="ECO:0000256" key="1">
    <source>
        <dbReference type="SAM" id="Coils"/>
    </source>
</evidence>
<reference evidence="2 3" key="1">
    <citation type="submission" date="2016-10" db="EMBL/GenBank/DDBJ databases">
        <authorList>
            <person name="de Groot N.N."/>
        </authorList>
    </citation>
    <scope>NUCLEOTIDE SEQUENCE [LARGE SCALE GENOMIC DNA]</scope>
    <source>
        <strain evidence="2 3">Sb04</strain>
    </source>
</reference>